<feature type="domain" description="Zn(2)-C6 fungal-type" evidence="8">
    <location>
        <begin position="36"/>
        <end position="66"/>
    </location>
</feature>
<evidence type="ECO:0000259" key="8">
    <source>
        <dbReference type="PROSITE" id="PS50048"/>
    </source>
</evidence>
<feature type="compositionally biased region" description="Low complexity" evidence="7">
    <location>
        <begin position="166"/>
        <end position="179"/>
    </location>
</feature>
<keyword evidence="6" id="KW-0539">Nucleus</keyword>
<dbReference type="PROSITE" id="PS00463">
    <property type="entry name" value="ZN2_CY6_FUNGAL_1"/>
    <property type="match status" value="1"/>
</dbReference>
<feature type="compositionally biased region" description="Basic and acidic residues" evidence="7">
    <location>
        <begin position="209"/>
        <end position="218"/>
    </location>
</feature>
<feature type="region of interest" description="Disordered" evidence="7">
    <location>
        <begin position="68"/>
        <end position="108"/>
    </location>
</feature>
<dbReference type="Pfam" id="PF00172">
    <property type="entry name" value="Zn_clus"/>
    <property type="match status" value="1"/>
</dbReference>
<evidence type="ECO:0000313" key="10">
    <source>
        <dbReference type="Proteomes" id="UP001586593"/>
    </source>
</evidence>
<comment type="caution">
    <text evidence="9">The sequence shown here is derived from an EMBL/GenBank/DDBJ whole genome shotgun (WGS) entry which is preliminary data.</text>
</comment>
<reference evidence="9 10" key="1">
    <citation type="journal article" date="2024" name="Commun. Biol.">
        <title>Comparative genomic analysis of thermophilic fungi reveals convergent evolutionary adaptations and gene losses.</title>
        <authorList>
            <person name="Steindorff A.S."/>
            <person name="Aguilar-Pontes M.V."/>
            <person name="Robinson A.J."/>
            <person name="Andreopoulos B."/>
            <person name="LaButti K."/>
            <person name="Kuo A."/>
            <person name="Mondo S."/>
            <person name="Riley R."/>
            <person name="Otillar R."/>
            <person name="Haridas S."/>
            <person name="Lipzen A."/>
            <person name="Grimwood J."/>
            <person name="Schmutz J."/>
            <person name="Clum A."/>
            <person name="Reid I.D."/>
            <person name="Moisan M.C."/>
            <person name="Butler G."/>
            <person name="Nguyen T.T.M."/>
            <person name="Dewar K."/>
            <person name="Conant G."/>
            <person name="Drula E."/>
            <person name="Henrissat B."/>
            <person name="Hansel C."/>
            <person name="Singer S."/>
            <person name="Hutchinson M.I."/>
            <person name="de Vries R.P."/>
            <person name="Natvig D.O."/>
            <person name="Powell A.J."/>
            <person name="Tsang A."/>
            <person name="Grigoriev I.V."/>
        </authorList>
    </citation>
    <scope>NUCLEOTIDE SEQUENCE [LARGE SCALE GENOMIC DNA]</scope>
    <source>
        <strain evidence="9 10">ATCC 24622</strain>
    </source>
</reference>
<feature type="region of interest" description="Disordered" evidence="7">
    <location>
        <begin position="155"/>
        <end position="179"/>
    </location>
</feature>
<keyword evidence="4" id="KW-0238">DNA-binding</keyword>
<sequence length="664" mass="73963">METTQTNTEKAASDNPAAVAPVRPRRVRRYPRSKLGCLTCKQRKVKCDESQPICSHCVRLNIPCRWRPVPPRQGSLPSSSGEKTPTTRTPASSVPSGPSRTPTFGFGPSHPQEPSIDVFDYASFIWSGQDVWPPATLDVGSGFSFDTHSLETEYDSQNQHQIQARAASHNASLSSSLSNHASVGQNGVLAARQTSFVAQTQAGAAPSFRGDELGHEPSEPSTLSEMSPEESQVVAAQESGENHNLIHYFIHAVTPPIISEVEAHKNWISMRKILVKMAGDSRMVRWAVLAFASVMLRHRDRESAPPTHQDHYADAAAEVALQHQEEGAPSWVEHSAQREKLLAALFFLSYVDILESRTEAAHVHLKRAYGIFQQAQKESFTLVERRLLLWLRLLDARTVPAGGEGLFLSHDNEELLVQISPASCHGGGDDPSRDSGNTFDDADVEDEIFQVLYQPGYIFFQKVQSFTGRIAKIDPWHRSRGTVEDETEVMSKAAAIAADLRTLYEQRPAFLDLAAAGKLTAPHISAHLAFTITRAFRTYLCNYYASKIHLHRVAYKSFPLTQEALDAMDHIRRLSRLVAEGLDPEDPLPVNMLWPLLMLGTEEQDPENRAWIKENILRMEKIAGNARITARVLDEVQARQDATETRVDIGLVMREMFNLRFAVV</sequence>
<feature type="compositionally biased region" description="Polar residues" evidence="7">
    <location>
        <begin position="75"/>
        <end position="102"/>
    </location>
</feature>
<dbReference type="InterPro" id="IPR001138">
    <property type="entry name" value="Zn2Cys6_DnaBD"/>
</dbReference>
<name>A0ABR3VV64_9PEZI</name>
<evidence type="ECO:0000256" key="2">
    <source>
        <dbReference type="ARBA" id="ARBA00022833"/>
    </source>
</evidence>
<keyword evidence="10" id="KW-1185">Reference proteome</keyword>
<gene>
    <name evidence="9" type="ORF">VTK73DRAFT_429</name>
</gene>
<keyword evidence="2" id="KW-0862">Zinc</keyword>
<dbReference type="InterPro" id="IPR036864">
    <property type="entry name" value="Zn2-C6_fun-type_DNA-bd_sf"/>
</dbReference>
<evidence type="ECO:0000256" key="5">
    <source>
        <dbReference type="ARBA" id="ARBA00023163"/>
    </source>
</evidence>
<dbReference type="PROSITE" id="PS50048">
    <property type="entry name" value="ZN2_CY6_FUNGAL_2"/>
    <property type="match status" value="1"/>
</dbReference>
<dbReference type="EMBL" id="JAZHXJ010001075">
    <property type="protein sequence ID" value="KAL1845802.1"/>
    <property type="molecule type" value="Genomic_DNA"/>
</dbReference>
<dbReference type="Pfam" id="PF11951">
    <property type="entry name" value="Fungal_trans_2"/>
    <property type="match status" value="1"/>
</dbReference>
<feature type="compositionally biased region" description="Polar residues" evidence="7">
    <location>
        <begin position="1"/>
        <end position="10"/>
    </location>
</feature>
<evidence type="ECO:0000256" key="3">
    <source>
        <dbReference type="ARBA" id="ARBA00023015"/>
    </source>
</evidence>
<evidence type="ECO:0000256" key="6">
    <source>
        <dbReference type="ARBA" id="ARBA00023242"/>
    </source>
</evidence>
<feature type="region of interest" description="Disordered" evidence="7">
    <location>
        <begin position="1"/>
        <end position="20"/>
    </location>
</feature>
<comment type="subcellular location">
    <subcellularLocation>
        <location evidence="1">Nucleus</location>
    </subcellularLocation>
</comment>
<dbReference type="PANTHER" id="PTHR37534">
    <property type="entry name" value="TRANSCRIPTIONAL ACTIVATOR PROTEIN UGA3"/>
    <property type="match status" value="1"/>
</dbReference>
<dbReference type="SMART" id="SM00066">
    <property type="entry name" value="GAL4"/>
    <property type="match status" value="1"/>
</dbReference>
<evidence type="ECO:0000256" key="7">
    <source>
        <dbReference type="SAM" id="MobiDB-lite"/>
    </source>
</evidence>
<evidence type="ECO:0000313" key="9">
    <source>
        <dbReference type="EMBL" id="KAL1845802.1"/>
    </source>
</evidence>
<feature type="region of interest" description="Disordered" evidence="7">
    <location>
        <begin position="200"/>
        <end position="231"/>
    </location>
</feature>
<dbReference type="SUPFAM" id="SSF57701">
    <property type="entry name" value="Zn2/Cys6 DNA-binding domain"/>
    <property type="match status" value="1"/>
</dbReference>
<dbReference type="Gene3D" id="4.10.240.10">
    <property type="entry name" value="Zn(2)-C6 fungal-type DNA-binding domain"/>
    <property type="match status" value="1"/>
</dbReference>
<keyword evidence="5" id="KW-0804">Transcription</keyword>
<dbReference type="Proteomes" id="UP001586593">
    <property type="component" value="Unassembled WGS sequence"/>
</dbReference>
<accession>A0ABR3VV64</accession>
<dbReference type="PANTHER" id="PTHR37534:SF7">
    <property type="entry name" value="TRANSCRIPTIONAL ACTIVATOR PROTEIN UGA3"/>
    <property type="match status" value="1"/>
</dbReference>
<protein>
    <recommendedName>
        <fullName evidence="8">Zn(2)-C6 fungal-type domain-containing protein</fullName>
    </recommendedName>
</protein>
<proteinExistence type="predicted"/>
<evidence type="ECO:0000256" key="1">
    <source>
        <dbReference type="ARBA" id="ARBA00004123"/>
    </source>
</evidence>
<organism evidence="9 10">
    <name type="scientific">Phialemonium thermophilum</name>
    <dbReference type="NCBI Taxonomy" id="223376"/>
    <lineage>
        <taxon>Eukaryota</taxon>
        <taxon>Fungi</taxon>
        <taxon>Dikarya</taxon>
        <taxon>Ascomycota</taxon>
        <taxon>Pezizomycotina</taxon>
        <taxon>Sordariomycetes</taxon>
        <taxon>Sordariomycetidae</taxon>
        <taxon>Cephalothecales</taxon>
        <taxon>Cephalothecaceae</taxon>
        <taxon>Phialemonium</taxon>
    </lineage>
</organism>
<evidence type="ECO:0000256" key="4">
    <source>
        <dbReference type="ARBA" id="ARBA00023125"/>
    </source>
</evidence>
<keyword evidence="3" id="KW-0805">Transcription regulation</keyword>
<dbReference type="CDD" id="cd00067">
    <property type="entry name" value="GAL4"/>
    <property type="match status" value="1"/>
</dbReference>
<dbReference type="InterPro" id="IPR021858">
    <property type="entry name" value="Fun_TF"/>
</dbReference>